<dbReference type="AlphaFoldDB" id="A0A4Y9ENE3"/>
<keyword evidence="4" id="KW-0547">Nucleotide-binding</keyword>
<evidence type="ECO:0000256" key="2">
    <source>
        <dbReference type="ARBA" id="ARBA00012438"/>
    </source>
</evidence>
<dbReference type="OrthoDB" id="1931120at2"/>
<gene>
    <name evidence="11" type="ORF">EUV02_08885</name>
</gene>
<proteinExistence type="predicted"/>
<evidence type="ECO:0000256" key="7">
    <source>
        <dbReference type="ARBA" id="ARBA00023012"/>
    </source>
</evidence>
<reference evidence="11 12" key="1">
    <citation type="submission" date="2019-02" db="EMBL/GenBank/DDBJ databases">
        <title>Polymorphobacter sp. isolated from the lake at the Tibet of China.</title>
        <authorList>
            <person name="Li A."/>
        </authorList>
    </citation>
    <scope>NUCLEOTIDE SEQUENCE [LARGE SCALE GENOMIC DNA]</scope>
    <source>
        <strain evidence="11 12">DJ1R-1</strain>
    </source>
</reference>
<dbReference type="Pfam" id="PF13188">
    <property type="entry name" value="PAS_8"/>
    <property type="match status" value="1"/>
</dbReference>
<feature type="transmembrane region" description="Helical" evidence="8">
    <location>
        <begin position="38"/>
        <end position="59"/>
    </location>
</feature>
<evidence type="ECO:0000256" key="3">
    <source>
        <dbReference type="ARBA" id="ARBA00022679"/>
    </source>
</evidence>
<dbReference type="InterPro" id="IPR004358">
    <property type="entry name" value="Sig_transdc_His_kin-like_C"/>
</dbReference>
<dbReference type="InterPro" id="IPR003594">
    <property type="entry name" value="HATPase_dom"/>
</dbReference>
<dbReference type="SUPFAM" id="SSF55874">
    <property type="entry name" value="ATPase domain of HSP90 chaperone/DNA topoisomerase II/histidine kinase"/>
    <property type="match status" value="1"/>
</dbReference>
<dbReference type="InterPro" id="IPR035965">
    <property type="entry name" value="PAS-like_dom_sf"/>
</dbReference>
<dbReference type="GO" id="GO:0004673">
    <property type="term" value="F:protein histidine kinase activity"/>
    <property type="evidence" value="ECO:0007669"/>
    <property type="project" value="UniProtKB-EC"/>
</dbReference>
<comment type="catalytic activity">
    <reaction evidence="1">
        <text>ATP + protein L-histidine = ADP + protein N-phospho-L-histidine.</text>
        <dbReference type="EC" id="2.7.13.3"/>
    </reaction>
</comment>
<keyword evidence="8" id="KW-0472">Membrane</keyword>
<feature type="transmembrane region" description="Helical" evidence="8">
    <location>
        <begin position="12"/>
        <end position="32"/>
    </location>
</feature>
<evidence type="ECO:0000313" key="12">
    <source>
        <dbReference type="Proteomes" id="UP000297737"/>
    </source>
</evidence>
<keyword evidence="6" id="KW-0067">ATP-binding</keyword>
<dbReference type="Gene3D" id="3.30.565.10">
    <property type="entry name" value="Histidine kinase-like ATPase, C-terminal domain"/>
    <property type="match status" value="1"/>
</dbReference>
<feature type="domain" description="PAS" evidence="10">
    <location>
        <begin position="115"/>
        <end position="151"/>
    </location>
</feature>
<organism evidence="11 12">
    <name type="scientific">Glacieibacterium arshaanense</name>
    <dbReference type="NCBI Taxonomy" id="2511025"/>
    <lineage>
        <taxon>Bacteria</taxon>
        <taxon>Pseudomonadati</taxon>
        <taxon>Pseudomonadota</taxon>
        <taxon>Alphaproteobacteria</taxon>
        <taxon>Sphingomonadales</taxon>
        <taxon>Sphingosinicellaceae</taxon>
        <taxon>Glacieibacterium</taxon>
    </lineage>
</organism>
<dbReference type="Proteomes" id="UP000297737">
    <property type="component" value="Unassembled WGS sequence"/>
</dbReference>
<keyword evidence="7" id="KW-0902">Two-component regulatory system</keyword>
<dbReference type="EC" id="2.7.13.3" evidence="2"/>
<dbReference type="Pfam" id="PF02518">
    <property type="entry name" value="HATPase_c"/>
    <property type="match status" value="1"/>
</dbReference>
<dbReference type="SMART" id="SM00387">
    <property type="entry name" value="HATPase_c"/>
    <property type="match status" value="1"/>
</dbReference>
<keyword evidence="5 11" id="KW-0418">Kinase</keyword>
<evidence type="ECO:0000256" key="1">
    <source>
        <dbReference type="ARBA" id="ARBA00000085"/>
    </source>
</evidence>
<keyword evidence="3" id="KW-0808">Transferase</keyword>
<keyword evidence="12" id="KW-1185">Reference proteome</keyword>
<dbReference type="GO" id="GO:0005524">
    <property type="term" value="F:ATP binding"/>
    <property type="evidence" value="ECO:0007669"/>
    <property type="project" value="UniProtKB-KW"/>
</dbReference>
<dbReference type="PANTHER" id="PTHR43065">
    <property type="entry name" value="SENSOR HISTIDINE KINASE"/>
    <property type="match status" value="1"/>
</dbReference>
<evidence type="ECO:0000256" key="4">
    <source>
        <dbReference type="ARBA" id="ARBA00022741"/>
    </source>
</evidence>
<sequence length="446" mass="47134">MTGSALGRRFDVGLLLRIAVLLAAGSALAWAITRPGLYATTLLAGLATLAALAELWSFLRRTNIIVARFVESVSHGDFSQSFDAGPQGGGYDVLGASLNAAVIQLRDERSATQDENRFLAALIDDVPSPLLRIDADDRVQLLNKAARRLLGGAPTVRLADLAAHGVAFAADVTALRPGERRSTRLVIAGAPTAALLSMAEVRQPSGPVRIVAVQPIQHELDRAELAAQTDLVRVLTHEIMNSMTPVTSLSATAAQLIAAADTGRDPAIADARAAIETVARRAEGVMHFVRTYRQLTRPPELRRRRVALPEMFAELARLFASDWPALPLTVQVPNGLTIDADPDLIAQVLINLLRNAAEAASGHSDAPAVTLAATALKGGRVAIDVTDNGPGVPEDQRQDIFLPFFSTKAEGTGVGLSLARQIALAHDGALTCEVADGGGARFRLVI</sequence>
<dbReference type="PRINTS" id="PR00344">
    <property type="entry name" value="BCTRLSENSOR"/>
</dbReference>
<dbReference type="InterPro" id="IPR000014">
    <property type="entry name" value="PAS"/>
</dbReference>
<keyword evidence="8" id="KW-1133">Transmembrane helix</keyword>
<evidence type="ECO:0000313" key="11">
    <source>
        <dbReference type="EMBL" id="TFU03291.1"/>
    </source>
</evidence>
<feature type="domain" description="Histidine kinase" evidence="9">
    <location>
        <begin position="234"/>
        <end position="446"/>
    </location>
</feature>
<evidence type="ECO:0000256" key="5">
    <source>
        <dbReference type="ARBA" id="ARBA00022777"/>
    </source>
</evidence>
<name>A0A4Y9ENE3_9SPHN</name>
<evidence type="ECO:0000256" key="6">
    <source>
        <dbReference type="ARBA" id="ARBA00022840"/>
    </source>
</evidence>
<dbReference type="PROSITE" id="PS50109">
    <property type="entry name" value="HIS_KIN"/>
    <property type="match status" value="1"/>
</dbReference>
<evidence type="ECO:0000259" key="9">
    <source>
        <dbReference type="PROSITE" id="PS50109"/>
    </source>
</evidence>
<dbReference type="RefSeq" id="WP_135245883.1">
    <property type="nucleotide sequence ID" value="NZ_SIHO01000002.1"/>
</dbReference>
<dbReference type="InterPro" id="IPR036890">
    <property type="entry name" value="HATPase_C_sf"/>
</dbReference>
<evidence type="ECO:0000256" key="8">
    <source>
        <dbReference type="SAM" id="Phobius"/>
    </source>
</evidence>
<dbReference type="GO" id="GO:0000160">
    <property type="term" value="P:phosphorelay signal transduction system"/>
    <property type="evidence" value="ECO:0007669"/>
    <property type="project" value="UniProtKB-KW"/>
</dbReference>
<dbReference type="EMBL" id="SIHO01000002">
    <property type="protein sequence ID" value="TFU03291.1"/>
    <property type="molecule type" value="Genomic_DNA"/>
</dbReference>
<dbReference type="SUPFAM" id="SSF55785">
    <property type="entry name" value="PYP-like sensor domain (PAS domain)"/>
    <property type="match status" value="1"/>
</dbReference>
<dbReference type="PROSITE" id="PS50112">
    <property type="entry name" value="PAS"/>
    <property type="match status" value="1"/>
</dbReference>
<protein>
    <recommendedName>
        <fullName evidence="2">histidine kinase</fullName>
        <ecNumber evidence="2">2.7.13.3</ecNumber>
    </recommendedName>
</protein>
<dbReference type="PANTHER" id="PTHR43065:SF46">
    <property type="entry name" value="C4-DICARBOXYLATE TRANSPORT SENSOR PROTEIN DCTB"/>
    <property type="match status" value="1"/>
</dbReference>
<evidence type="ECO:0000259" key="10">
    <source>
        <dbReference type="PROSITE" id="PS50112"/>
    </source>
</evidence>
<keyword evidence="8" id="KW-0812">Transmembrane</keyword>
<dbReference type="InterPro" id="IPR005467">
    <property type="entry name" value="His_kinase_dom"/>
</dbReference>
<accession>A0A4Y9ENE3</accession>
<comment type="caution">
    <text evidence="11">The sequence shown here is derived from an EMBL/GenBank/DDBJ whole genome shotgun (WGS) entry which is preliminary data.</text>
</comment>